<reference evidence="9 10" key="2">
    <citation type="journal article" date="2015" name="MBio">
        <title>Genome-Resolved Metagenomic Analysis Reveals Roles for Candidate Phyla and Other Microbial Community Members in Biogeochemical Transformations in Oil Reservoirs.</title>
        <authorList>
            <person name="Hu P."/>
            <person name="Tom L."/>
            <person name="Singh A."/>
            <person name="Thomas B.C."/>
            <person name="Baker B.J."/>
            <person name="Piceno Y.M."/>
            <person name="Andersen G.L."/>
            <person name="Banfield J.F."/>
        </authorList>
    </citation>
    <scope>NUCLEOTIDE SEQUENCE [LARGE SCALE GENOMIC DNA]</scope>
    <source>
        <strain evidence="7">57_489</strain>
    </source>
</reference>
<dbReference type="Pfam" id="PF00348">
    <property type="entry name" value="polyprenyl_synt"/>
    <property type="match status" value="1"/>
</dbReference>
<dbReference type="GO" id="GO:0004659">
    <property type="term" value="F:prenyltransferase activity"/>
    <property type="evidence" value="ECO:0007669"/>
    <property type="project" value="InterPro"/>
</dbReference>
<comment type="similarity">
    <text evidence="2 6">Belongs to the FPP/GGPP synthase family.</text>
</comment>
<reference evidence="8" key="1">
    <citation type="journal article" date="2015" name="MBio">
        <title>Genome-resolved metagenomic analysis reveals roles for candidate phyla and other microbial community members in biogeochemical transformations in oil reservoirs.</title>
        <authorList>
            <person name="Hu P."/>
            <person name="Tom L."/>
            <person name="Singh A."/>
            <person name="Thomas B.C."/>
            <person name="Baker B.J."/>
            <person name="Piceno Y.M."/>
            <person name="Andersen G.L."/>
            <person name="Banfield J.F."/>
        </authorList>
    </citation>
    <scope>NUCLEOTIDE SEQUENCE [LARGE SCALE GENOMIC DNA]</scope>
    <source>
        <strain evidence="8">56_747</strain>
    </source>
</reference>
<dbReference type="EMBL" id="LGHB01000002">
    <property type="protein sequence ID" value="KUK97519.1"/>
    <property type="molecule type" value="Genomic_DNA"/>
</dbReference>
<accession>A0A101ILS9</accession>
<comment type="cofactor">
    <cofactor evidence="1">
        <name>Mg(2+)</name>
        <dbReference type="ChEBI" id="CHEBI:18420"/>
    </cofactor>
</comment>
<dbReference type="InterPro" id="IPR033749">
    <property type="entry name" value="Polyprenyl_synt_CS"/>
</dbReference>
<dbReference type="PANTHER" id="PTHR12001:SF85">
    <property type="entry name" value="SHORT CHAIN ISOPRENYL DIPHOSPHATE SYNTHASE"/>
    <property type="match status" value="1"/>
</dbReference>
<evidence type="ECO:0000313" key="10">
    <source>
        <dbReference type="Proteomes" id="UP000057043"/>
    </source>
</evidence>
<dbReference type="Proteomes" id="UP000053961">
    <property type="component" value="Unassembled WGS sequence"/>
</dbReference>
<dbReference type="PATRIC" id="fig|301375.6.peg.1917"/>
<dbReference type="EMBL" id="LGFT01000007">
    <property type="protein sequence ID" value="KUK45214.1"/>
    <property type="molecule type" value="Genomic_DNA"/>
</dbReference>
<evidence type="ECO:0000313" key="7">
    <source>
        <dbReference type="EMBL" id="KUK45214.1"/>
    </source>
</evidence>
<dbReference type="SFLD" id="SFLDS00005">
    <property type="entry name" value="Isoprenoid_Synthase_Type_I"/>
    <property type="match status" value="1"/>
</dbReference>
<dbReference type="AlphaFoldDB" id="A0A101ILS9"/>
<comment type="caution">
    <text evidence="8">The sequence shown here is derived from an EMBL/GenBank/DDBJ whole genome shotgun (WGS) entry which is preliminary data.</text>
</comment>
<dbReference type="Gene3D" id="1.10.600.10">
    <property type="entry name" value="Farnesyl Diphosphate Synthase"/>
    <property type="match status" value="1"/>
</dbReference>
<keyword evidence="4" id="KW-0479">Metal-binding</keyword>
<evidence type="ECO:0000256" key="3">
    <source>
        <dbReference type="ARBA" id="ARBA00022679"/>
    </source>
</evidence>
<evidence type="ECO:0000256" key="1">
    <source>
        <dbReference type="ARBA" id="ARBA00001946"/>
    </source>
</evidence>
<dbReference type="CDD" id="cd00685">
    <property type="entry name" value="Trans_IPPS_HT"/>
    <property type="match status" value="1"/>
</dbReference>
<dbReference type="InterPro" id="IPR008949">
    <property type="entry name" value="Isoprenoid_synthase_dom_sf"/>
</dbReference>
<dbReference type="GO" id="GO:0008299">
    <property type="term" value="P:isoprenoid biosynthetic process"/>
    <property type="evidence" value="ECO:0007669"/>
    <property type="project" value="InterPro"/>
</dbReference>
<evidence type="ECO:0000256" key="6">
    <source>
        <dbReference type="RuleBase" id="RU004466"/>
    </source>
</evidence>
<protein>
    <submittedName>
        <fullName evidence="8">Polyprenyl synthetase</fullName>
    </submittedName>
</protein>
<evidence type="ECO:0000313" key="8">
    <source>
        <dbReference type="EMBL" id="KUK97519.1"/>
    </source>
</evidence>
<dbReference type="Proteomes" id="UP000057043">
    <property type="component" value="Unassembled WGS sequence"/>
</dbReference>
<proteinExistence type="inferred from homology"/>
<dbReference type="GO" id="GO:0046872">
    <property type="term" value="F:metal ion binding"/>
    <property type="evidence" value="ECO:0007669"/>
    <property type="project" value="UniProtKB-KW"/>
</dbReference>
<organism evidence="8 9">
    <name type="scientific">Methanothrix harundinacea</name>
    <dbReference type="NCBI Taxonomy" id="301375"/>
    <lineage>
        <taxon>Archaea</taxon>
        <taxon>Methanobacteriati</taxon>
        <taxon>Methanobacteriota</taxon>
        <taxon>Stenosarchaea group</taxon>
        <taxon>Methanomicrobia</taxon>
        <taxon>Methanotrichales</taxon>
        <taxon>Methanotrichaceae</taxon>
        <taxon>Methanothrix</taxon>
    </lineage>
</organism>
<evidence type="ECO:0000313" key="9">
    <source>
        <dbReference type="Proteomes" id="UP000053961"/>
    </source>
</evidence>
<dbReference type="InterPro" id="IPR000092">
    <property type="entry name" value="Polyprenyl_synt"/>
</dbReference>
<gene>
    <name evidence="7" type="ORF">XD72_0463</name>
    <name evidence="8" type="ORF">XE07_0349</name>
</gene>
<evidence type="ECO:0000256" key="2">
    <source>
        <dbReference type="ARBA" id="ARBA00006706"/>
    </source>
</evidence>
<name>A0A101ILS9_9EURY</name>
<dbReference type="PANTHER" id="PTHR12001">
    <property type="entry name" value="GERANYLGERANYL PYROPHOSPHATE SYNTHASE"/>
    <property type="match status" value="1"/>
</dbReference>
<evidence type="ECO:0000256" key="4">
    <source>
        <dbReference type="ARBA" id="ARBA00022723"/>
    </source>
</evidence>
<dbReference type="PROSITE" id="PS00723">
    <property type="entry name" value="POLYPRENYL_SYNTHASE_1"/>
    <property type="match status" value="1"/>
</dbReference>
<dbReference type="SUPFAM" id="SSF48576">
    <property type="entry name" value="Terpenoid synthases"/>
    <property type="match status" value="1"/>
</dbReference>
<keyword evidence="3 6" id="KW-0808">Transferase</keyword>
<keyword evidence="5" id="KW-0460">Magnesium</keyword>
<evidence type="ECO:0000256" key="5">
    <source>
        <dbReference type="ARBA" id="ARBA00022842"/>
    </source>
</evidence>
<sequence length="285" mass="30867">MFEAWDEYHLINGELIRLTERLPAPGLGEVIKYVLASPGKRVRPLILILSSEAFGCDPAKSMDAALALELVHAASLVHDDILDCGTERRGAASAFNRYGLEAALLCGDYLISRSIGLMSGYSQKVVEAFSQACMEMSEGEMLDLANGKGPEDYYLCICKKTASLISASSKIGCLIAGADDEDVALFERYGMHLGLAYQVADDLNEFLGVEKGKSSEKTSATLPVIYSRDHSMEATLGLCAEVIRDHCRAAKRALAEAGGDEDIKARLGSIVDKWGEECKSLKNRC</sequence>